<feature type="transmembrane region" description="Helical" evidence="6">
    <location>
        <begin position="236"/>
        <end position="260"/>
    </location>
</feature>
<dbReference type="AlphaFoldDB" id="A0A368VLZ3"/>
<dbReference type="EMBL" id="QPJD01000015">
    <property type="protein sequence ID" value="RCW42719.1"/>
    <property type="molecule type" value="Genomic_DNA"/>
</dbReference>
<evidence type="ECO:0000256" key="1">
    <source>
        <dbReference type="ARBA" id="ARBA00004651"/>
    </source>
</evidence>
<feature type="transmembrane region" description="Helical" evidence="6">
    <location>
        <begin position="435"/>
        <end position="456"/>
    </location>
</feature>
<feature type="transmembrane region" description="Helical" evidence="6">
    <location>
        <begin position="301"/>
        <end position="324"/>
    </location>
</feature>
<dbReference type="GO" id="GO:0005886">
    <property type="term" value="C:plasma membrane"/>
    <property type="evidence" value="ECO:0007669"/>
    <property type="project" value="UniProtKB-SubCell"/>
</dbReference>
<evidence type="ECO:0000256" key="5">
    <source>
        <dbReference type="ARBA" id="ARBA00023136"/>
    </source>
</evidence>
<evidence type="ECO:0000313" key="8">
    <source>
        <dbReference type="Proteomes" id="UP000252415"/>
    </source>
</evidence>
<dbReference type="InterPro" id="IPR002797">
    <property type="entry name" value="Polysacc_synth"/>
</dbReference>
<keyword evidence="8" id="KW-1185">Reference proteome</keyword>
<keyword evidence="2" id="KW-1003">Cell membrane</keyword>
<evidence type="ECO:0000313" key="7">
    <source>
        <dbReference type="EMBL" id="RCW42719.1"/>
    </source>
</evidence>
<gene>
    <name evidence="7" type="ORF">DFP97_115152</name>
</gene>
<dbReference type="Pfam" id="PF01943">
    <property type="entry name" value="Polysacc_synt"/>
    <property type="match status" value="1"/>
</dbReference>
<accession>A0A368VLZ3</accession>
<sequence length="526" mass="59170">MRVKSSLLNISAGLGNQIIITALSFISRTVFINSLGIEYLGINGLFTSILAMLTLAEAGIGSSIVYNLYKPVADNNQPKILALMQLYKRAYLIIASIVMLLGLGLMPFLDLFIKETSVENLNFIYLLFLINTAAPYLFVYKHSFLNVNQKNYIVTAVFSVSAIVSTCLKIAILYFTENYILYLAIESILSIITSVILAFVVDKLYPFLKQKIKSKLDPETKVNFIKNMKAIILQNVGNYFVFGVESILISSFVSIAAVGLYSNYKMLIDICRTFLNQVFSNMYHSLGNLVAKESPEAIYRIYKVTLLLNFWLYSLLSIVLYLFVEPLIRIWIGPDFIMSNIVLLVLVIAFYERGMRNSLSAVKTTAGIFHEDRFAPLFQAAANLGVSIVLVHYMGIAGIFIGSLVSALLVPFWYTPQLVYKKVFKQPVHRYYLHYFKFTAVGAAACLVAGSVSRLIPLDTILWLVLQGITCFILVNLIYTAVFHRSDEFKYLLGIARTLLNKSARVNAIFQRLSKYGRNMEVGGNK</sequence>
<keyword evidence="4 6" id="KW-1133">Transmembrane helix</keyword>
<feature type="transmembrane region" description="Helical" evidence="6">
    <location>
        <begin position="331"/>
        <end position="351"/>
    </location>
</feature>
<dbReference type="PANTHER" id="PTHR30250">
    <property type="entry name" value="PST FAMILY PREDICTED COLANIC ACID TRANSPORTER"/>
    <property type="match status" value="1"/>
</dbReference>
<evidence type="ECO:0000256" key="4">
    <source>
        <dbReference type="ARBA" id="ARBA00022989"/>
    </source>
</evidence>
<protein>
    <submittedName>
        <fullName evidence="7">O-antigen/teichoic acid export membrane protein</fullName>
    </submittedName>
</protein>
<reference evidence="7 8" key="1">
    <citation type="submission" date="2018-07" db="EMBL/GenBank/DDBJ databases">
        <title>Genomic Encyclopedia of Type Strains, Phase III (KMG-III): the genomes of soil and plant-associated and newly described type strains.</title>
        <authorList>
            <person name="Whitman W."/>
        </authorList>
    </citation>
    <scope>NUCLEOTIDE SEQUENCE [LARGE SCALE GENOMIC DNA]</scope>
    <source>
        <strain evidence="7 8">CECT 7506</strain>
    </source>
</reference>
<comment type="subcellular location">
    <subcellularLocation>
        <location evidence="1">Cell membrane</location>
        <topology evidence="1">Multi-pass membrane protein</topology>
    </subcellularLocation>
</comment>
<feature type="transmembrane region" description="Helical" evidence="6">
    <location>
        <begin position="152"/>
        <end position="174"/>
    </location>
</feature>
<keyword evidence="3 6" id="KW-0812">Transmembrane</keyword>
<dbReference type="InterPro" id="IPR050833">
    <property type="entry name" value="Poly_Biosynth_Transport"/>
</dbReference>
<feature type="transmembrane region" description="Helical" evidence="6">
    <location>
        <begin position="46"/>
        <end position="69"/>
    </location>
</feature>
<evidence type="ECO:0000256" key="6">
    <source>
        <dbReference type="SAM" id="Phobius"/>
    </source>
</evidence>
<feature type="transmembrane region" description="Helical" evidence="6">
    <location>
        <begin position="121"/>
        <end position="140"/>
    </location>
</feature>
<feature type="transmembrane region" description="Helical" evidence="6">
    <location>
        <begin position="90"/>
        <end position="109"/>
    </location>
</feature>
<dbReference type="PANTHER" id="PTHR30250:SF26">
    <property type="entry name" value="PSMA PROTEIN"/>
    <property type="match status" value="1"/>
</dbReference>
<feature type="transmembrane region" description="Helical" evidence="6">
    <location>
        <begin position="180"/>
        <end position="201"/>
    </location>
</feature>
<feature type="transmembrane region" description="Helical" evidence="6">
    <location>
        <begin position="393"/>
        <end position="414"/>
    </location>
</feature>
<feature type="transmembrane region" description="Helical" evidence="6">
    <location>
        <begin position="462"/>
        <end position="482"/>
    </location>
</feature>
<name>A0A368VLZ3_9BACL</name>
<proteinExistence type="predicted"/>
<organism evidence="7 8">
    <name type="scientific">Paenibacillus prosopidis</name>
    <dbReference type="NCBI Taxonomy" id="630520"/>
    <lineage>
        <taxon>Bacteria</taxon>
        <taxon>Bacillati</taxon>
        <taxon>Bacillota</taxon>
        <taxon>Bacilli</taxon>
        <taxon>Bacillales</taxon>
        <taxon>Paenibacillaceae</taxon>
        <taxon>Paenibacillus</taxon>
    </lineage>
</organism>
<comment type="caution">
    <text evidence="7">The sequence shown here is derived from an EMBL/GenBank/DDBJ whole genome shotgun (WGS) entry which is preliminary data.</text>
</comment>
<evidence type="ECO:0000256" key="2">
    <source>
        <dbReference type="ARBA" id="ARBA00022475"/>
    </source>
</evidence>
<dbReference type="OrthoDB" id="8609648at2"/>
<evidence type="ECO:0000256" key="3">
    <source>
        <dbReference type="ARBA" id="ARBA00022692"/>
    </source>
</evidence>
<dbReference type="Proteomes" id="UP000252415">
    <property type="component" value="Unassembled WGS sequence"/>
</dbReference>
<keyword evidence="5 6" id="KW-0472">Membrane</keyword>
<dbReference type="RefSeq" id="WP_114382512.1">
    <property type="nucleotide sequence ID" value="NZ_QPJD01000015.1"/>
</dbReference>
<feature type="transmembrane region" description="Helical" evidence="6">
    <location>
        <begin position="7"/>
        <end position="26"/>
    </location>
</feature>